<organism evidence="2">
    <name type="scientific">Zea mays</name>
    <name type="common">Maize</name>
    <dbReference type="NCBI Taxonomy" id="4577"/>
    <lineage>
        <taxon>Eukaryota</taxon>
        <taxon>Viridiplantae</taxon>
        <taxon>Streptophyta</taxon>
        <taxon>Embryophyta</taxon>
        <taxon>Tracheophyta</taxon>
        <taxon>Spermatophyta</taxon>
        <taxon>Magnoliopsida</taxon>
        <taxon>Liliopsida</taxon>
        <taxon>Poales</taxon>
        <taxon>Poaceae</taxon>
        <taxon>PACMAD clade</taxon>
        <taxon>Panicoideae</taxon>
        <taxon>Andropogonodae</taxon>
        <taxon>Andropogoneae</taxon>
        <taxon>Tripsacinae</taxon>
        <taxon>Zea</taxon>
    </lineage>
</organism>
<feature type="compositionally biased region" description="Basic residues" evidence="1">
    <location>
        <begin position="61"/>
        <end position="81"/>
    </location>
</feature>
<gene>
    <name evidence="2" type="ORF">ZEAMMB73_Zm00001d031516</name>
</gene>
<name>A0A1D6KJA3_MAIZE</name>
<accession>A0A1D6KJA3</accession>
<feature type="region of interest" description="Disordered" evidence="1">
    <location>
        <begin position="139"/>
        <end position="170"/>
    </location>
</feature>
<proteinExistence type="predicted"/>
<protein>
    <submittedName>
        <fullName evidence="2">Uncharacterized protein</fullName>
    </submittedName>
</protein>
<sequence length="170" mass="18513">MFLGGAGEQLPHRPAVRLPEHGADPVRARAGAVAQREARGVDPDPPTAAAASDAFSVSVSVHHHRPPVVAGRRRRRRRRRVAHRNVILPRRRHGLVGPAARAVGTREAPHLGGAGVDVEEARLVGALPLQRKAAVKLLREHHHRRSSPPSNSHTQGERGWERYMSSGLES</sequence>
<reference evidence="2" key="1">
    <citation type="submission" date="2015-12" db="EMBL/GenBank/DDBJ databases">
        <title>Update maize B73 reference genome by single molecule sequencing technologies.</title>
        <authorList>
            <consortium name="Maize Genome Sequencing Project"/>
            <person name="Ware D."/>
        </authorList>
    </citation>
    <scope>NUCLEOTIDE SEQUENCE [LARGE SCALE GENOMIC DNA]</scope>
    <source>
        <tissue evidence="2">Seedling</tissue>
    </source>
</reference>
<feature type="compositionally biased region" description="Low complexity" evidence="1">
    <location>
        <begin position="47"/>
        <end position="60"/>
    </location>
</feature>
<evidence type="ECO:0000256" key="1">
    <source>
        <dbReference type="SAM" id="MobiDB-lite"/>
    </source>
</evidence>
<dbReference type="InParanoid" id="A0A1D6KJA3"/>
<evidence type="ECO:0000313" key="2">
    <source>
        <dbReference type="EMBL" id="ONM03027.1"/>
    </source>
</evidence>
<feature type="region of interest" description="Disordered" evidence="1">
    <location>
        <begin position="36"/>
        <end position="81"/>
    </location>
</feature>
<feature type="region of interest" description="Disordered" evidence="1">
    <location>
        <begin position="1"/>
        <end position="23"/>
    </location>
</feature>
<dbReference type="AlphaFoldDB" id="A0A1D6KJA3"/>
<dbReference type="EMBL" id="CM007647">
    <property type="protein sequence ID" value="ONM03027.1"/>
    <property type="molecule type" value="Genomic_DNA"/>
</dbReference>